<dbReference type="InterPro" id="IPR003738">
    <property type="entry name" value="SRAP"/>
</dbReference>
<evidence type="ECO:0000313" key="2">
    <source>
        <dbReference type="Proteomes" id="UP000732399"/>
    </source>
</evidence>
<reference evidence="1 2" key="1">
    <citation type="submission" date="2020-03" db="EMBL/GenBank/DDBJ databases">
        <authorList>
            <person name="Wang L."/>
            <person name="He N."/>
            <person name="Li Y."/>
            <person name="Fang Y."/>
            <person name="Zhang F."/>
        </authorList>
    </citation>
    <scope>NUCLEOTIDE SEQUENCE [LARGE SCALE GENOMIC DNA]</scope>
    <source>
        <strain evidence="1 2">36D10-4-7</strain>
    </source>
</reference>
<keyword evidence="2" id="KW-1185">Reference proteome</keyword>
<dbReference type="InterPro" id="IPR036590">
    <property type="entry name" value="SRAP-like"/>
</dbReference>
<sequence>MCNEAYRRTQLGQVVEEWREVRIPLRFPEGAPNFAPLDGFRITDRVEIVRGGTADGAPVAEMVTRRWSWPAPNGHPVYNFRSDGRRIGDGDGTGRCLIPVEGFFEFTDAPAADPPARGKPPKSKWAFTVAGLDWFCIAGVWRNDPQVGEAWAMLTCPPGKDIVPYHDRQVVVLTPTDYARWLTGEASSAELCRPLAPGTLRVAQVR</sequence>
<evidence type="ECO:0000313" key="1">
    <source>
        <dbReference type="EMBL" id="NJR77556.1"/>
    </source>
</evidence>
<dbReference type="RefSeq" id="WP_168133110.1">
    <property type="nucleotide sequence ID" value="NZ_JAAVJH010000002.1"/>
</dbReference>
<accession>A0ABX1CHS3</accession>
<gene>
    <name evidence="1" type="ORF">HBH26_02870</name>
</gene>
<proteinExistence type="predicted"/>
<name>A0ABX1CHS3_9SPHN</name>
<dbReference type="Pfam" id="PF02586">
    <property type="entry name" value="SRAP"/>
    <property type="match status" value="1"/>
</dbReference>
<dbReference type="SUPFAM" id="SSF143081">
    <property type="entry name" value="BB1717-like"/>
    <property type="match status" value="1"/>
</dbReference>
<dbReference type="Gene3D" id="3.90.1680.10">
    <property type="entry name" value="SOS response associated peptidase-like"/>
    <property type="match status" value="1"/>
</dbReference>
<dbReference type="EMBL" id="JAAVJH010000002">
    <property type="protein sequence ID" value="NJR77556.1"/>
    <property type="molecule type" value="Genomic_DNA"/>
</dbReference>
<protein>
    <submittedName>
        <fullName evidence="1">SOS response-associated peptidase</fullName>
    </submittedName>
</protein>
<comment type="caution">
    <text evidence="1">The sequence shown here is derived from an EMBL/GenBank/DDBJ whole genome shotgun (WGS) entry which is preliminary data.</text>
</comment>
<dbReference type="Proteomes" id="UP000732399">
    <property type="component" value="Unassembled WGS sequence"/>
</dbReference>
<organism evidence="1 2">
    <name type="scientific">Sphingomonas corticis</name>
    <dbReference type="NCBI Taxonomy" id="2722791"/>
    <lineage>
        <taxon>Bacteria</taxon>
        <taxon>Pseudomonadati</taxon>
        <taxon>Pseudomonadota</taxon>
        <taxon>Alphaproteobacteria</taxon>
        <taxon>Sphingomonadales</taxon>
        <taxon>Sphingomonadaceae</taxon>
        <taxon>Sphingomonas</taxon>
    </lineage>
</organism>